<dbReference type="PANTHER" id="PTHR15360">
    <property type="entry name" value="PLATELET-DERIVED GROWTH FACTOR RECEPTOR LIKE"/>
    <property type="match status" value="1"/>
</dbReference>
<evidence type="ECO:0000259" key="2">
    <source>
        <dbReference type="PROSITE" id="PS50835"/>
    </source>
</evidence>
<feature type="domain" description="Ig-like" evidence="2">
    <location>
        <begin position="30"/>
        <end position="108"/>
    </location>
</feature>
<name>A0A6P7GQ83_DIAVI</name>
<dbReference type="OrthoDB" id="6077854at2759"/>
<keyword evidence="4" id="KW-1185">Reference proteome</keyword>
<evidence type="ECO:0000256" key="1">
    <source>
        <dbReference type="SAM" id="SignalP"/>
    </source>
</evidence>
<proteinExistence type="predicted"/>
<dbReference type="RefSeq" id="XP_028148207.1">
    <property type="nucleotide sequence ID" value="XM_028292406.1"/>
</dbReference>
<feature type="chain" id="PRO_5027545461" evidence="1">
    <location>
        <begin position="25"/>
        <end position="235"/>
    </location>
</feature>
<evidence type="ECO:0000313" key="3">
    <source>
        <dbReference type="EnsemblMetazoa" id="XP_050504349.1"/>
    </source>
</evidence>
<organism evidence="5">
    <name type="scientific">Diabrotica virgifera virgifera</name>
    <name type="common">western corn rootworm</name>
    <dbReference type="NCBI Taxonomy" id="50390"/>
    <lineage>
        <taxon>Eukaryota</taxon>
        <taxon>Metazoa</taxon>
        <taxon>Ecdysozoa</taxon>
        <taxon>Arthropoda</taxon>
        <taxon>Hexapoda</taxon>
        <taxon>Insecta</taxon>
        <taxon>Pterygota</taxon>
        <taxon>Neoptera</taxon>
        <taxon>Endopterygota</taxon>
        <taxon>Coleoptera</taxon>
        <taxon>Polyphaga</taxon>
        <taxon>Cucujiformia</taxon>
        <taxon>Chrysomeloidea</taxon>
        <taxon>Chrysomelidae</taxon>
        <taxon>Galerucinae</taxon>
        <taxon>Diabroticina</taxon>
        <taxon>Diabroticites</taxon>
        <taxon>Diabrotica</taxon>
    </lineage>
</organism>
<dbReference type="Proteomes" id="UP001652700">
    <property type="component" value="Unplaced"/>
</dbReference>
<dbReference type="AlphaFoldDB" id="A0A6P7GQ83"/>
<sequence length="235" mass="27542">MAFKNNIVIFLVFVCELFSVTVVGQSFLMPEILLSEKEYVLEKHENFSILCQGNKPVSWTVPKVKDPIKKTWTTFRINSEKTNNTQYKYGSRLQITNMSYPFVGFYYCHFGNVYMVNETDKVYLFVNDNDNLDVGLDYRKNNTDVIYIQKRAKNSNIHCRPTAPDVDVKLFRIDTGSVEVPLNVLLEETNTMYWYEKYYGISTNDTNFDEERVFSCRFTKNAFMQETVVHFTAVD</sequence>
<gene>
    <name evidence="5" type="primary">LOC114341600</name>
</gene>
<feature type="signal peptide" evidence="1">
    <location>
        <begin position="1"/>
        <end position="24"/>
    </location>
</feature>
<dbReference type="InterPro" id="IPR013783">
    <property type="entry name" value="Ig-like_fold"/>
</dbReference>
<dbReference type="PANTHER" id="PTHR15360:SF4">
    <property type="entry name" value="PROTEIN KINASE DOMAIN-CONTAINING PROTEIN"/>
    <property type="match status" value="1"/>
</dbReference>
<evidence type="ECO:0000313" key="5">
    <source>
        <dbReference type="RefSeq" id="XP_028148207.1"/>
    </source>
</evidence>
<dbReference type="InterPro" id="IPR042495">
    <property type="entry name" value="PDGFRL"/>
</dbReference>
<reference evidence="5" key="1">
    <citation type="submission" date="2025-04" db="UniProtKB">
        <authorList>
            <consortium name="RefSeq"/>
        </authorList>
    </citation>
    <scope>IDENTIFICATION</scope>
    <source>
        <tissue evidence="5">Whole insect</tissue>
    </source>
</reference>
<reference evidence="3" key="2">
    <citation type="submission" date="2025-05" db="UniProtKB">
        <authorList>
            <consortium name="EnsemblMetazoa"/>
        </authorList>
    </citation>
    <scope>IDENTIFICATION</scope>
</reference>
<evidence type="ECO:0000313" key="4">
    <source>
        <dbReference type="Proteomes" id="UP001652700"/>
    </source>
</evidence>
<dbReference type="PROSITE" id="PS50835">
    <property type="entry name" value="IG_LIKE"/>
    <property type="match status" value="1"/>
</dbReference>
<dbReference type="Gene3D" id="2.60.40.10">
    <property type="entry name" value="Immunoglobulins"/>
    <property type="match status" value="2"/>
</dbReference>
<keyword evidence="1" id="KW-0732">Signal</keyword>
<protein>
    <submittedName>
        <fullName evidence="5">Platelet-derived growth factor receptor alpha-like</fullName>
    </submittedName>
</protein>
<dbReference type="InterPro" id="IPR007110">
    <property type="entry name" value="Ig-like_dom"/>
</dbReference>
<dbReference type="InParanoid" id="A0A6P7GQ83"/>
<accession>A0A6P7GQ83</accession>
<dbReference type="EnsemblMetazoa" id="XM_050648392.1">
    <property type="protein sequence ID" value="XP_050504349.1"/>
    <property type="gene ID" value="LOC126883138"/>
</dbReference>